<comment type="caution">
    <text evidence="2">The sequence shown here is derived from an EMBL/GenBank/DDBJ whole genome shotgun (WGS) entry which is preliminary data.</text>
</comment>
<dbReference type="AlphaFoldDB" id="A0AAE3ZE75"/>
<organism evidence="2 3">
    <name type="scientific">Haloactinomyces albus</name>
    <dbReference type="NCBI Taxonomy" id="1352928"/>
    <lineage>
        <taxon>Bacteria</taxon>
        <taxon>Bacillati</taxon>
        <taxon>Actinomycetota</taxon>
        <taxon>Actinomycetes</taxon>
        <taxon>Actinopolysporales</taxon>
        <taxon>Actinopolysporaceae</taxon>
        <taxon>Haloactinomyces</taxon>
    </lineage>
</organism>
<protein>
    <recommendedName>
        <fullName evidence="4">Secreted protein</fullName>
    </recommendedName>
</protein>
<evidence type="ECO:0008006" key="4">
    <source>
        <dbReference type="Google" id="ProtNLM"/>
    </source>
</evidence>
<reference evidence="2" key="1">
    <citation type="submission" date="2023-07" db="EMBL/GenBank/DDBJ databases">
        <title>Sequencing the genomes of 1000 actinobacteria strains.</title>
        <authorList>
            <person name="Klenk H.-P."/>
        </authorList>
    </citation>
    <scope>NUCLEOTIDE SEQUENCE</scope>
    <source>
        <strain evidence="2">DSM 45977</strain>
    </source>
</reference>
<dbReference type="RefSeq" id="WP_310275511.1">
    <property type="nucleotide sequence ID" value="NZ_JAVDXW010000001.1"/>
</dbReference>
<feature type="region of interest" description="Disordered" evidence="1">
    <location>
        <begin position="59"/>
        <end position="120"/>
    </location>
</feature>
<feature type="compositionally biased region" description="Basic residues" evidence="1">
    <location>
        <begin position="111"/>
        <end position="120"/>
    </location>
</feature>
<dbReference type="Proteomes" id="UP001180845">
    <property type="component" value="Unassembled WGS sequence"/>
</dbReference>
<evidence type="ECO:0000256" key="1">
    <source>
        <dbReference type="SAM" id="MobiDB-lite"/>
    </source>
</evidence>
<gene>
    <name evidence="2" type="ORF">JOF55_003472</name>
</gene>
<accession>A0AAE3ZE75</accession>
<feature type="compositionally biased region" description="Basic and acidic residues" evidence="1">
    <location>
        <begin position="59"/>
        <end position="86"/>
    </location>
</feature>
<evidence type="ECO:0000313" key="2">
    <source>
        <dbReference type="EMBL" id="MDR7303291.1"/>
    </source>
</evidence>
<keyword evidence="3" id="KW-1185">Reference proteome</keyword>
<feature type="compositionally biased region" description="Polar residues" evidence="1">
    <location>
        <begin position="93"/>
        <end position="103"/>
    </location>
</feature>
<name>A0AAE3ZE75_9ACTN</name>
<evidence type="ECO:0000313" key="3">
    <source>
        <dbReference type="Proteomes" id="UP001180845"/>
    </source>
</evidence>
<dbReference type="EMBL" id="JAVDXW010000001">
    <property type="protein sequence ID" value="MDR7303291.1"/>
    <property type="molecule type" value="Genomic_DNA"/>
</dbReference>
<sequence>MRRLFWFGAGVAAGVALSRKVGETARKATPEGMADQLGSAVRELAGAVGSFGAEVRAGMTERERELHESVTERSGVDTGRRQRRMEFGGTLWPNGTGSSETQSGGDGGRPAARRARRAGR</sequence>
<proteinExistence type="predicted"/>